<accession>A0A182WH17</accession>
<feature type="region of interest" description="Disordered" evidence="1">
    <location>
        <begin position="51"/>
        <end position="92"/>
    </location>
</feature>
<proteinExistence type="predicted"/>
<feature type="compositionally biased region" description="Low complexity" evidence="1">
    <location>
        <begin position="72"/>
        <end position="81"/>
    </location>
</feature>
<feature type="compositionally biased region" description="Pro residues" evidence="1">
    <location>
        <begin position="196"/>
        <end position="208"/>
    </location>
</feature>
<organism evidence="2 3">
    <name type="scientific">Anopheles minimus</name>
    <dbReference type="NCBI Taxonomy" id="112268"/>
    <lineage>
        <taxon>Eukaryota</taxon>
        <taxon>Metazoa</taxon>
        <taxon>Ecdysozoa</taxon>
        <taxon>Arthropoda</taxon>
        <taxon>Hexapoda</taxon>
        <taxon>Insecta</taxon>
        <taxon>Pterygota</taxon>
        <taxon>Neoptera</taxon>
        <taxon>Endopterygota</taxon>
        <taxon>Diptera</taxon>
        <taxon>Nematocera</taxon>
        <taxon>Culicoidea</taxon>
        <taxon>Culicidae</taxon>
        <taxon>Anophelinae</taxon>
        <taxon>Anopheles</taxon>
    </lineage>
</organism>
<dbReference type="AlphaFoldDB" id="A0A182WH17"/>
<protein>
    <submittedName>
        <fullName evidence="2">Uncharacterized protein</fullName>
    </submittedName>
</protein>
<dbReference type="Proteomes" id="UP000075920">
    <property type="component" value="Unassembled WGS sequence"/>
</dbReference>
<feature type="region of interest" description="Disordered" evidence="1">
    <location>
        <begin position="290"/>
        <end position="327"/>
    </location>
</feature>
<feature type="compositionally biased region" description="Acidic residues" evidence="1">
    <location>
        <begin position="242"/>
        <end position="253"/>
    </location>
</feature>
<name>A0A182WH17_9DIPT</name>
<sequence>MYPNYPTAPLGNLGGTQCLYRSYPNLPQQSSLLSSSYPFAGRPSNTGIAAYRQQHQQQQPPPPPLPLSHTYTRQTQRQQQQSLPKLPGTGASPYQSAKKNNCYYCNNNINLTCTCLSSSALGYFYSTSQTLHSSAPSTLNRRRSSIRNPPSVSFATGSTVPSHHPHSYSSLPRTRRNSSTHQSRTPSTVAVGVQIPSPPTQPTKPAPSRPSQHHQESQVDEEMLGLVPDGKPLGNGSADDPLHDDEDDLDDPNADSPPLSASPPPAPPPLPPPVRNGCQRCRFSMASANSTLNRSHPHLASGTGTLGSGSVGGGTLPRTHRGTTNGGTLERNHMAASSSHLHTAGGVTATVASAGTGNGTYPGYDRNRLLDEEDSAYPALLERELHSLHRNVPALRRAGVDTTAIRQLSYGLLLLYAIRHLGHEVNTEAG</sequence>
<dbReference type="VEuPathDB" id="VectorBase:AMIN009669"/>
<feature type="compositionally biased region" description="Gly residues" evidence="1">
    <location>
        <begin position="304"/>
        <end position="315"/>
    </location>
</feature>
<evidence type="ECO:0000313" key="2">
    <source>
        <dbReference type="EnsemblMetazoa" id="AMIN009669-PA"/>
    </source>
</evidence>
<dbReference type="EnsemblMetazoa" id="AMIN009669-RA">
    <property type="protein sequence ID" value="AMIN009669-PA"/>
    <property type="gene ID" value="AMIN009669"/>
</dbReference>
<keyword evidence="3" id="KW-1185">Reference proteome</keyword>
<feature type="compositionally biased region" description="Pro residues" evidence="1">
    <location>
        <begin position="260"/>
        <end position="274"/>
    </location>
</feature>
<feature type="compositionally biased region" description="Polar residues" evidence="1">
    <location>
        <begin position="179"/>
        <end position="188"/>
    </location>
</feature>
<evidence type="ECO:0000256" key="1">
    <source>
        <dbReference type="SAM" id="MobiDB-lite"/>
    </source>
</evidence>
<evidence type="ECO:0000313" key="3">
    <source>
        <dbReference type="Proteomes" id="UP000075920"/>
    </source>
</evidence>
<reference evidence="3" key="1">
    <citation type="submission" date="2013-03" db="EMBL/GenBank/DDBJ databases">
        <title>The Genome Sequence of Anopheles minimus MINIMUS1.</title>
        <authorList>
            <consortium name="The Broad Institute Genomics Platform"/>
            <person name="Neafsey D.E."/>
            <person name="Walton C."/>
            <person name="Walker B."/>
            <person name="Young S.K."/>
            <person name="Zeng Q."/>
            <person name="Gargeya S."/>
            <person name="Fitzgerald M."/>
            <person name="Haas B."/>
            <person name="Abouelleil A."/>
            <person name="Allen A.W."/>
            <person name="Alvarado L."/>
            <person name="Arachchi H.M."/>
            <person name="Berlin A.M."/>
            <person name="Chapman S.B."/>
            <person name="Gainer-Dewar J."/>
            <person name="Goldberg J."/>
            <person name="Griggs A."/>
            <person name="Gujja S."/>
            <person name="Hansen M."/>
            <person name="Howarth C."/>
            <person name="Imamovic A."/>
            <person name="Ireland A."/>
            <person name="Larimer J."/>
            <person name="McCowan C."/>
            <person name="Murphy C."/>
            <person name="Pearson M."/>
            <person name="Poon T.W."/>
            <person name="Priest M."/>
            <person name="Roberts A."/>
            <person name="Saif S."/>
            <person name="Shea T."/>
            <person name="Sisk P."/>
            <person name="Sykes S."/>
            <person name="Wortman J."/>
            <person name="Nusbaum C."/>
            <person name="Birren B."/>
        </authorList>
    </citation>
    <scope>NUCLEOTIDE SEQUENCE [LARGE SCALE GENOMIC DNA]</scope>
    <source>
        <strain evidence="3">MINIMUS1</strain>
    </source>
</reference>
<reference evidence="2" key="2">
    <citation type="submission" date="2020-05" db="UniProtKB">
        <authorList>
            <consortium name="EnsemblMetazoa"/>
        </authorList>
    </citation>
    <scope>IDENTIFICATION</scope>
    <source>
        <strain evidence="2">MINIMUS1</strain>
    </source>
</reference>
<feature type="region of interest" description="Disordered" evidence="1">
    <location>
        <begin position="132"/>
        <end position="278"/>
    </location>
</feature>